<dbReference type="AlphaFoldDB" id="A0A8T2AP31"/>
<evidence type="ECO:0000313" key="2">
    <source>
        <dbReference type="Proteomes" id="UP000694251"/>
    </source>
</evidence>
<gene>
    <name evidence="1" type="ORF">ISN44_As09g025920</name>
</gene>
<name>A0A8T2AP31_ARASU</name>
<proteinExistence type="predicted"/>
<feature type="non-terminal residue" evidence="1">
    <location>
        <position position="48"/>
    </location>
</feature>
<dbReference type="Proteomes" id="UP000694251">
    <property type="component" value="Chromosome 9"/>
</dbReference>
<evidence type="ECO:0000313" key="1">
    <source>
        <dbReference type="EMBL" id="KAG7574409.1"/>
    </source>
</evidence>
<organism evidence="1 2">
    <name type="scientific">Arabidopsis suecica</name>
    <name type="common">Swedish thale-cress</name>
    <name type="synonym">Cardaminopsis suecica</name>
    <dbReference type="NCBI Taxonomy" id="45249"/>
    <lineage>
        <taxon>Eukaryota</taxon>
        <taxon>Viridiplantae</taxon>
        <taxon>Streptophyta</taxon>
        <taxon>Embryophyta</taxon>
        <taxon>Tracheophyta</taxon>
        <taxon>Spermatophyta</taxon>
        <taxon>Magnoliopsida</taxon>
        <taxon>eudicotyledons</taxon>
        <taxon>Gunneridae</taxon>
        <taxon>Pentapetalae</taxon>
        <taxon>rosids</taxon>
        <taxon>malvids</taxon>
        <taxon>Brassicales</taxon>
        <taxon>Brassicaceae</taxon>
        <taxon>Camelineae</taxon>
        <taxon>Arabidopsis</taxon>
    </lineage>
</organism>
<protein>
    <submittedName>
        <fullName evidence="1">Uncharacterized protein</fullName>
    </submittedName>
</protein>
<feature type="non-terminal residue" evidence="1">
    <location>
        <position position="1"/>
    </location>
</feature>
<accession>A0A8T2AP31</accession>
<reference evidence="1 2" key="1">
    <citation type="submission" date="2020-12" db="EMBL/GenBank/DDBJ databases">
        <title>Concerted genomic and epigenomic changes stabilize Arabidopsis allopolyploids.</title>
        <authorList>
            <person name="Chen Z."/>
        </authorList>
    </citation>
    <scope>NUCLEOTIDE SEQUENCE [LARGE SCALE GENOMIC DNA]</scope>
    <source>
        <strain evidence="1">As9502</strain>
        <tissue evidence="1">Leaf</tissue>
    </source>
</reference>
<keyword evidence="2" id="KW-1185">Reference proteome</keyword>
<dbReference type="EMBL" id="JAEFBJ010000009">
    <property type="protein sequence ID" value="KAG7574409.1"/>
    <property type="molecule type" value="Genomic_DNA"/>
</dbReference>
<comment type="caution">
    <text evidence="1">The sequence shown here is derived from an EMBL/GenBank/DDBJ whole genome shotgun (WGS) entry which is preliminary data.</text>
</comment>
<sequence length="48" mass="5555">QELIHGGPICRSPRTAPRPEVFCRGREIPFYSPRDTVSHLMRDTPKHL</sequence>